<evidence type="ECO:0000313" key="1">
    <source>
        <dbReference type="EMBL" id="CAJ1059806.1"/>
    </source>
</evidence>
<evidence type="ECO:0008006" key="3">
    <source>
        <dbReference type="Google" id="ProtNLM"/>
    </source>
</evidence>
<dbReference type="AlphaFoldDB" id="A0AAV1FGJ5"/>
<evidence type="ECO:0000313" key="2">
    <source>
        <dbReference type="Proteomes" id="UP001178508"/>
    </source>
</evidence>
<organism evidence="1 2">
    <name type="scientific">Xyrichtys novacula</name>
    <name type="common">Pearly razorfish</name>
    <name type="synonym">Hemipteronotus novacula</name>
    <dbReference type="NCBI Taxonomy" id="13765"/>
    <lineage>
        <taxon>Eukaryota</taxon>
        <taxon>Metazoa</taxon>
        <taxon>Chordata</taxon>
        <taxon>Craniata</taxon>
        <taxon>Vertebrata</taxon>
        <taxon>Euteleostomi</taxon>
        <taxon>Actinopterygii</taxon>
        <taxon>Neopterygii</taxon>
        <taxon>Teleostei</taxon>
        <taxon>Neoteleostei</taxon>
        <taxon>Acanthomorphata</taxon>
        <taxon>Eupercaria</taxon>
        <taxon>Labriformes</taxon>
        <taxon>Labridae</taxon>
        <taxon>Xyrichtys</taxon>
    </lineage>
</organism>
<name>A0AAV1FGJ5_XYRNO</name>
<gene>
    <name evidence="1" type="ORF">XNOV1_A013402</name>
</gene>
<dbReference type="Proteomes" id="UP001178508">
    <property type="component" value="Chromosome 7"/>
</dbReference>
<reference evidence="1" key="1">
    <citation type="submission" date="2023-08" db="EMBL/GenBank/DDBJ databases">
        <authorList>
            <person name="Alioto T."/>
            <person name="Alioto T."/>
            <person name="Gomez Garrido J."/>
        </authorList>
    </citation>
    <scope>NUCLEOTIDE SEQUENCE</scope>
</reference>
<accession>A0AAV1FGJ5</accession>
<dbReference type="EMBL" id="OY660870">
    <property type="protein sequence ID" value="CAJ1059806.1"/>
    <property type="molecule type" value="Genomic_DNA"/>
</dbReference>
<sequence length="110" mass="12672">MFVRVVVFVKMVKAYWCNHCLSTNPTPIPPPALPPTLNKETVSKALLPQLLRCESLSHEKRERRFCPAPTNTPDTPNRRQTSRLFLSFHCRLSAGHSKEKMLLKTDLMRN</sequence>
<proteinExistence type="predicted"/>
<keyword evidence="2" id="KW-1185">Reference proteome</keyword>
<protein>
    <recommendedName>
        <fullName evidence="3">Secreted protein</fullName>
    </recommendedName>
</protein>